<feature type="region of interest" description="Disordered" evidence="1">
    <location>
        <begin position="1"/>
        <end position="40"/>
    </location>
</feature>
<dbReference type="AlphaFoldDB" id="A0A4Q4ZL79"/>
<dbReference type="Proteomes" id="UP000295198">
    <property type="component" value="Unassembled WGS sequence"/>
</dbReference>
<gene>
    <name evidence="2" type="ORF">EKO23_00810</name>
</gene>
<dbReference type="InterPro" id="IPR009351">
    <property type="entry name" value="AlkZ-like"/>
</dbReference>
<dbReference type="EMBL" id="SDKM01000001">
    <property type="protein sequence ID" value="RYP89113.1"/>
    <property type="molecule type" value="Genomic_DNA"/>
</dbReference>
<evidence type="ECO:0000313" key="3">
    <source>
        <dbReference type="Proteomes" id="UP000295198"/>
    </source>
</evidence>
<organism evidence="2 3">
    <name type="scientific">Nocardioides guangzhouensis</name>
    <dbReference type="NCBI Taxonomy" id="2497878"/>
    <lineage>
        <taxon>Bacteria</taxon>
        <taxon>Bacillati</taxon>
        <taxon>Actinomycetota</taxon>
        <taxon>Actinomycetes</taxon>
        <taxon>Propionibacteriales</taxon>
        <taxon>Nocardioidaceae</taxon>
        <taxon>Nocardioides</taxon>
    </lineage>
</organism>
<sequence>MKPCPRRGARWSHAGHPRRRPPSPRARPQLDGSGPGDDASILDLGAQDTGPDGAAWALALRGCTVPAEELVLAWTLRGAPHFYRRAEGAHVAAAVAPLSEADAAKRVFDASKPLREAGIPVLDALDRVAAEMRDIVTEPTGKGDLSSALTERLDAPYLRWCRPCQATHSYEQTFRLSALRAGLELEPGTSPPVLHRIPGWRGPARSVPAHLDPVRAALRLLGPSTPQQVAAYVDAPVKEIRAHWPEDVEPVEVEGTTLDALADDVAALRDPVPVDGVLLLGPFDLFLQGRDRELVVPDPAARKDLWRVLGRPGGVLAGHEVVGSWRPRSSGRKLRLAVTMWSGGDMPDGVAEQGERLAAHRGQAFDGFVDG</sequence>
<accession>A0A4Q4ZL79</accession>
<name>A0A4Q4ZL79_9ACTN</name>
<keyword evidence="3" id="KW-1185">Reference proteome</keyword>
<dbReference type="OrthoDB" id="9148135at2"/>
<comment type="caution">
    <text evidence="2">The sequence shown here is derived from an EMBL/GenBank/DDBJ whole genome shotgun (WGS) entry which is preliminary data.</text>
</comment>
<reference evidence="2 3" key="1">
    <citation type="submission" date="2019-01" db="EMBL/GenBank/DDBJ databases">
        <title>Nocardioides guangzhouensis sp. nov., an actinobacterium isolated from soil.</title>
        <authorList>
            <person name="Fu Y."/>
            <person name="Cai Y."/>
            <person name="Lin Z."/>
            <person name="Chen P."/>
        </authorList>
    </citation>
    <scope>NUCLEOTIDE SEQUENCE [LARGE SCALE GENOMIC DNA]</scope>
    <source>
        <strain evidence="2 3">130</strain>
    </source>
</reference>
<keyword evidence="2" id="KW-0238">DNA-binding</keyword>
<proteinExistence type="predicted"/>
<dbReference type="Pfam" id="PF06224">
    <property type="entry name" value="AlkZ-like"/>
    <property type="match status" value="1"/>
</dbReference>
<protein>
    <submittedName>
        <fullName evidence="2">Winged helix DNA-binding domain-containing protein</fullName>
    </submittedName>
</protein>
<dbReference type="GO" id="GO:0003677">
    <property type="term" value="F:DNA binding"/>
    <property type="evidence" value="ECO:0007669"/>
    <property type="project" value="UniProtKB-KW"/>
</dbReference>
<feature type="compositionally biased region" description="Basic residues" evidence="1">
    <location>
        <begin position="1"/>
        <end position="22"/>
    </location>
</feature>
<evidence type="ECO:0000313" key="2">
    <source>
        <dbReference type="EMBL" id="RYP89113.1"/>
    </source>
</evidence>
<evidence type="ECO:0000256" key="1">
    <source>
        <dbReference type="SAM" id="MobiDB-lite"/>
    </source>
</evidence>